<dbReference type="Gene3D" id="3.60.10.10">
    <property type="entry name" value="Endonuclease/exonuclease/phosphatase"/>
    <property type="match status" value="1"/>
</dbReference>
<proteinExistence type="predicted"/>
<dbReference type="InterPro" id="IPR036691">
    <property type="entry name" value="Endo/exonu/phosph_ase_sf"/>
</dbReference>
<dbReference type="GO" id="GO:0004519">
    <property type="term" value="F:endonuclease activity"/>
    <property type="evidence" value="ECO:0007669"/>
    <property type="project" value="UniProtKB-KW"/>
</dbReference>
<dbReference type="Pfam" id="PF14529">
    <property type="entry name" value="Exo_endo_phos_2"/>
    <property type="match status" value="1"/>
</dbReference>
<dbReference type="EMBL" id="JATN01000322">
    <property type="protein sequence ID" value="EUC54141.1"/>
    <property type="molecule type" value="Genomic_DNA"/>
</dbReference>
<dbReference type="OrthoDB" id="3261136at2759"/>
<dbReference type="GO" id="GO:0003964">
    <property type="term" value="F:RNA-directed DNA polymerase activity"/>
    <property type="evidence" value="ECO:0007669"/>
    <property type="project" value="UniProtKB-KW"/>
</dbReference>
<evidence type="ECO:0000313" key="2">
    <source>
        <dbReference type="EMBL" id="EUC54141.1"/>
    </source>
</evidence>
<feature type="non-terminal residue" evidence="2">
    <location>
        <position position="235"/>
    </location>
</feature>
<name>X8IYR2_9AGAM</name>
<dbReference type="InterPro" id="IPR005135">
    <property type="entry name" value="Endo/exonuclease/phosphatase"/>
</dbReference>
<feature type="domain" description="Endonuclease/exonuclease/phosphatase" evidence="1">
    <location>
        <begin position="5"/>
        <end position="134"/>
    </location>
</feature>
<keyword evidence="2" id="KW-0695">RNA-directed DNA polymerase</keyword>
<keyword evidence="2" id="KW-0378">Hydrolase</keyword>
<keyword evidence="2" id="KW-0808">Transferase</keyword>
<keyword evidence="2" id="KW-0540">Nuclease</keyword>
<protein>
    <submittedName>
        <fullName evidence="2">Endonuclease-reverse transcriptase</fullName>
    </submittedName>
</protein>
<dbReference type="AlphaFoldDB" id="X8IYR2"/>
<keyword evidence="2" id="KW-0255">Endonuclease</keyword>
<evidence type="ECO:0000313" key="3">
    <source>
        <dbReference type="Proteomes" id="UP000030108"/>
    </source>
</evidence>
<sequence length="235" mass="27024">MGNVQILNVYNDSNPKWTDITDILSTHLQATPPDVHTILLGDFNQHHPNWDNPSNEDLLTNQYIDAANLLIQLLGNHDLRMILPERIPTHKHFVSKRYSCLDNVFASDTISDLVIECNVHPDRQPIKTDHFPIITKFNLTCEKAPPILKRNFKNANWSKFNKLMREKLEGLPTGIIETSAELDSHLKALTKSITDTIGEAVPESKITQYSKCWWTKELTELRVIRHNLAHKAHKR</sequence>
<dbReference type="SUPFAM" id="SSF56219">
    <property type="entry name" value="DNase I-like"/>
    <property type="match status" value="1"/>
</dbReference>
<keyword evidence="2" id="KW-0548">Nucleotidyltransferase</keyword>
<reference evidence="3" key="1">
    <citation type="journal article" date="2014" name="Genome Announc.">
        <title>Draft genome sequence of the plant-pathogenic soil fungus Rhizoctonia solani anastomosis group 3 strain Rhs1AP.</title>
        <authorList>
            <person name="Cubeta M.A."/>
            <person name="Thomas E."/>
            <person name="Dean R.A."/>
            <person name="Jabaji S."/>
            <person name="Neate S.M."/>
            <person name="Tavantzis S."/>
            <person name="Toda T."/>
            <person name="Vilgalys R."/>
            <person name="Bharathan N."/>
            <person name="Fedorova-Abrams N."/>
            <person name="Pakala S.B."/>
            <person name="Pakala S.M."/>
            <person name="Zafar N."/>
            <person name="Joardar V."/>
            <person name="Losada L."/>
            <person name="Nierman W.C."/>
        </authorList>
    </citation>
    <scope>NUCLEOTIDE SEQUENCE [LARGE SCALE GENOMIC DNA]</scope>
    <source>
        <strain evidence="3">AG-3</strain>
    </source>
</reference>
<gene>
    <name evidence="2" type="ORF">RSOL_031110</name>
</gene>
<dbReference type="Proteomes" id="UP000030108">
    <property type="component" value="Unassembled WGS sequence"/>
</dbReference>
<organism evidence="2 3">
    <name type="scientific">Rhizoctonia solani AG-3 Rhs1AP</name>
    <dbReference type="NCBI Taxonomy" id="1086054"/>
    <lineage>
        <taxon>Eukaryota</taxon>
        <taxon>Fungi</taxon>
        <taxon>Dikarya</taxon>
        <taxon>Basidiomycota</taxon>
        <taxon>Agaricomycotina</taxon>
        <taxon>Agaricomycetes</taxon>
        <taxon>Cantharellales</taxon>
        <taxon>Ceratobasidiaceae</taxon>
        <taxon>Rhizoctonia</taxon>
    </lineage>
</organism>
<evidence type="ECO:0000259" key="1">
    <source>
        <dbReference type="Pfam" id="PF14529"/>
    </source>
</evidence>
<comment type="caution">
    <text evidence="2">The sequence shown here is derived from an EMBL/GenBank/DDBJ whole genome shotgun (WGS) entry which is preliminary data.</text>
</comment>
<accession>X8IYR2</accession>